<reference evidence="1 2" key="1">
    <citation type="submission" date="2018-11" db="EMBL/GenBank/DDBJ databases">
        <title>Sequencing the genomes of 1000 actinobacteria strains.</title>
        <authorList>
            <person name="Klenk H.-P."/>
        </authorList>
    </citation>
    <scope>NUCLEOTIDE SEQUENCE [LARGE SCALE GENOMIC DNA]</scope>
    <source>
        <strain evidence="1 2">DSM 43634</strain>
    </source>
</reference>
<dbReference type="Proteomes" id="UP000271683">
    <property type="component" value="Unassembled WGS sequence"/>
</dbReference>
<comment type="caution">
    <text evidence="1">The sequence shown here is derived from an EMBL/GenBank/DDBJ whole genome shotgun (WGS) entry which is preliminary data.</text>
</comment>
<dbReference type="AlphaFoldDB" id="A0A3N1GQ94"/>
<gene>
    <name evidence="1" type="ORF">EDD30_5353</name>
</gene>
<sequence length="158" mass="17437">MRTNVAQDASPACRPDIGIERPRVWHHAPVSFDLVVWAMDNADMPDDVRAANERCARGEHPLRPADPRVVAFYDALTSDYPDRGPRAALDGSPWASAPLHAAADHIQMRLDEHCPDEVLERIERLAGELNLDLLDLQDGTVYPPPVKARAAASAMTTR</sequence>
<dbReference type="EMBL" id="RJKL01000001">
    <property type="protein sequence ID" value="ROP32414.1"/>
    <property type="molecule type" value="Genomic_DNA"/>
</dbReference>
<name>A0A3N1GQ94_9ACTN</name>
<protein>
    <submittedName>
        <fullName evidence="1">Uncharacterized protein</fullName>
    </submittedName>
</protein>
<organism evidence="1 2">
    <name type="scientific">Couchioplanes caeruleus</name>
    <dbReference type="NCBI Taxonomy" id="56438"/>
    <lineage>
        <taxon>Bacteria</taxon>
        <taxon>Bacillati</taxon>
        <taxon>Actinomycetota</taxon>
        <taxon>Actinomycetes</taxon>
        <taxon>Micromonosporales</taxon>
        <taxon>Micromonosporaceae</taxon>
        <taxon>Couchioplanes</taxon>
    </lineage>
</organism>
<evidence type="ECO:0000313" key="1">
    <source>
        <dbReference type="EMBL" id="ROP32414.1"/>
    </source>
</evidence>
<proteinExistence type="predicted"/>
<accession>A0A3N1GQ94</accession>
<evidence type="ECO:0000313" key="2">
    <source>
        <dbReference type="Proteomes" id="UP000271683"/>
    </source>
</evidence>